<proteinExistence type="inferred from homology"/>
<dbReference type="PROSITE" id="PS51339">
    <property type="entry name" value="PPASE_MYOTUBULARIN"/>
    <property type="match status" value="1"/>
</dbReference>
<dbReference type="InterPro" id="IPR010569">
    <property type="entry name" value="Myotubularin-like_Pase_dom"/>
</dbReference>
<dbReference type="Pfam" id="PF06602">
    <property type="entry name" value="Myotub-related"/>
    <property type="match status" value="1"/>
</dbReference>
<dbReference type="GO" id="GO:0010507">
    <property type="term" value="P:negative regulation of autophagy"/>
    <property type="evidence" value="ECO:0007669"/>
    <property type="project" value="TreeGrafter"/>
</dbReference>
<evidence type="ECO:0000256" key="1">
    <source>
        <dbReference type="ARBA" id="ARBA00007471"/>
    </source>
</evidence>
<dbReference type="GO" id="GO:0005737">
    <property type="term" value="C:cytoplasm"/>
    <property type="evidence" value="ECO:0007669"/>
    <property type="project" value="TreeGrafter"/>
</dbReference>
<protein>
    <submittedName>
        <fullName evidence="3">Myotubularin phosphatase domain-containing protein</fullName>
    </submittedName>
</protein>
<dbReference type="AlphaFoldDB" id="A0A5K3FKL7"/>
<dbReference type="GO" id="GO:0019903">
    <property type="term" value="F:protein phosphatase binding"/>
    <property type="evidence" value="ECO:0007669"/>
    <property type="project" value="TreeGrafter"/>
</dbReference>
<name>A0A5K3FKL7_MESCO</name>
<dbReference type="PANTHER" id="PTHR10807:SF73">
    <property type="entry name" value="LD06050P"/>
    <property type="match status" value="1"/>
</dbReference>
<dbReference type="InterPro" id="IPR029021">
    <property type="entry name" value="Prot-tyrosine_phosphatase-like"/>
</dbReference>
<dbReference type="SUPFAM" id="SSF52799">
    <property type="entry name" value="(Phosphotyrosine protein) phosphatases II"/>
    <property type="match status" value="1"/>
</dbReference>
<accession>A0A5K3FKL7</accession>
<comment type="similarity">
    <text evidence="1">Belongs to the protein-tyrosine phosphatase family. Non-receptor class myotubularin subfamily.</text>
</comment>
<dbReference type="WBParaSite" id="MCU_009301-RA">
    <property type="protein sequence ID" value="MCU_009301-RA"/>
    <property type="gene ID" value="MCU_009301"/>
</dbReference>
<evidence type="ECO:0000313" key="3">
    <source>
        <dbReference type="WBParaSite" id="MCU_009301-RA"/>
    </source>
</evidence>
<dbReference type="InterPro" id="IPR030564">
    <property type="entry name" value="Myotubularin"/>
</dbReference>
<sequence length="461" mass="50971">MLPSSGRGLVIDLRSVAFGGSSGSSKTAKIEHRRHRDLAPITEANRPVGIHKRWPTRRYFRAADIDQYDQRWKRTSKPLPEIGEIFTIFGDFIQDITRPTEFNPLQISTTYTLPGLLPTSNADLSSASRTISSVDEATSANGEAFAGVKVSIKKTSAWLSLVRDSLAVAVAGACALDGRDQPARQQLDREKALLTQKFSASSSELAELNERLGAMATQGAAVLIVGSGEGRDRSLLVSSLIQVILSPHARTIRGFESLIQREWVSSGHPFPDRCSHLLPPLRSSNEPASSSDCSPVFLLFLDCVWQILCQYPGSFEFTDDLLLLLAEHVYVSEFGTFLGDCDAARNSLHLSRATVSFWSYVNSPEVLPKLRNVLFSPSPEDAAVSSTACWPCLAPQALKIWRELYQRTILPNPCRIWSSQREALVTAHRKYNEALKMARHLKQTVEELAHQALKSGLLSER</sequence>
<dbReference type="GO" id="GO:0046856">
    <property type="term" value="P:phosphatidylinositol dephosphorylation"/>
    <property type="evidence" value="ECO:0007669"/>
    <property type="project" value="TreeGrafter"/>
</dbReference>
<dbReference type="PANTHER" id="PTHR10807">
    <property type="entry name" value="MYOTUBULARIN-RELATED"/>
    <property type="match status" value="1"/>
</dbReference>
<evidence type="ECO:0000259" key="2">
    <source>
        <dbReference type="PROSITE" id="PS51339"/>
    </source>
</evidence>
<reference evidence="3" key="1">
    <citation type="submission" date="2019-11" db="UniProtKB">
        <authorList>
            <consortium name="WormBaseParasite"/>
        </authorList>
    </citation>
    <scope>IDENTIFICATION</scope>
</reference>
<feature type="domain" description="Myotubularin phosphatase" evidence="2">
    <location>
        <begin position="1"/>
        <end position="405"/>
    </location>
</feature>
<organism evidence="3">
    <name type="scientific">Mesocestoides corti</name>
    <name type="common">Flatworm</name>
    <dbReference type="NCBI Taxonomy" id="53468"/>
    <lineage>
        <taxon>Eukaryota</taxon>
        <taxon>Metazoa</taxon>
        <taxon>Spiralia</taxon>
        <taxon>Lophotrochozoa</taxon>
        <taxon>Platyhelminthes</taxon>
        <taxon>Cestoda</taxon>
        <taxon>Eucestoda</taxon>
        <taxon>Cyclophyllidea</taxon>
        <taxon>Mesocestoididae</taxon>
        <taxon>Mesocestoides</taxon>
    </lineage>
</organism>